<reference evidence="2 3" key="1">
    <citation type="submission" date="2018-11" db="EMBL/GenBank/DDBJ databases">
        <title>Genomic Encyclopedia of Type Strains, Phase IV (KMG-IV): sequencing the most valuable type-strain genomes for metagenomic binning, comparative biology and taxonomic classification.</title>
        <authorList>
            <person name="Goeker M."/>
        </authorList>
    </citation>
    <scope>NUCLEOTIDE SEQUENCE [LARGE SCALE GENOMIC DNA]</scope>
    <source>
        <strain evidence="2 3">DSM 102936</strain>
    </source>
</reference>
<dbReference type="NCBIfam" id="TIGR02876">
    <property type="entry name" value="spore_yqfD"/>
    <property type="match status" value="1"/>
</dbReference>
<feature type="transmembrane region" description="Helical" evidence="1">
    <location>
        <begin position="88"/>
        <end position="110"/>
    </location>
</feature>
<evidence type="ECO:0008006" key="4">
    <source>
        <dbReference type="Google" id="ProtNLM"/>
    </source>
</evidence>
<dbReference type="RefSeq" id="WP_170157677.1">
    <property type="nucleotide sequence ID" value="NZ_RKRE01000001.1"/>
</dbReference>
<evidence type="ECO:0000256" key="1">
    <source>
        <dbReference type="SAM" id="Phobius"/>
    </source>
</evidence>
<keyword evidence="1" id="KW-0472">Membrane</keyword>
<dbReference type="Pfam" id="PF06898">
    <property type="entry name" value="YqfD"/>
    <property type="match status" value="1"/>
</dbReference>
<sequence length="399" mass="45246">MRLLRYLRGYVTLLVEGRSLERFINMAVSRGIKLWDVTSLGSNRMLLRVRVGAVGALRHIARRTDSRFSIREKRGLFFWLWRVRRRKALCGGALFFLAALYLFFSFIWAVEVSGTRKIDPAAVRRAATAAGLKPGVARWRVNEKDVEQHLKEQFPTIAWVGVEVRGGKATVRIAEKRLPAPVPSSPAHIVARKAGLIKELLVLEGQPLVKEGDTVLAGQVLISGEVVPGGGESGIVPGRLRYTRAKGIVRARVWYEGYGEAFLVERGERVGRSVTVRVMRIAGREFKIQGPERVPYARYRVRVTAKRPLKWRNFGAPVELINKEFTELVPYEIRRTKTEALRLAEKRAWDALRPSLPAEGRILSKKYAVVPSGRRETVRIRLKVEVLEDIGQLQEFKRP</sequence>
<comment type="caution">
    <text evidence="2">The sequence shown here is derived from an EMBL/GenBank/DDBJ whole genome shotgun (WGS) entry which is preliminary data.</text>
</comment>
<dbReference type="Proteomes" id="UP000282654">
    <property type="component" value="Unassembled WGS sequence"/>
</dbReference>
<dbReference type="AlphaFoldDB" id="A0A3N5AXX2"/>
<accession>A0A3N5AXX2</accession>
<evidence type="ECO:0000313" key="3">
    <source>
        <dbReference type="Proteomes" id="UP000282654"/>
    </source>
</evidence>
<organism evidence="2 3">
    <name type="scientific">Thermodesulfitimonas autotrophica</name>
    <dbReference type="NCBI Taxonomy" id="1894989"/>
    <lineage>
        <taxon>Bacteria</taxon>
        <taxon>Bacillati</taxon>
        <taxon>Bacillota</taxon>
        <taxon>Clostridia</taxon>
        <taxon>Thermoanaerobacterales</taxon>
        <taxon>Thermoanaerobacteraceae</taxon>
        <taxon>Thermodesulfitimonas</taxon>
    </lineage>
</organism>
<keyword evidence="3" id="KW-1185">Reference proteome</keyword>
<keyword evidence="1" id="KW-1133">Transmembrane helix</keyword>
<dbReference type="PIRSF" id="PIRSF029895">
    <property type="entry name" value="SpoIV"/>
    <property type="match status" value="1"/>
</dbReference>
<dbReference type="EMBL" id="RKRE01000001">
    <property type="protein sequence ID" value="RPF49753.1"/>
    <property type="molecule type" value="Genomic_DNA"/>
</dbReference>
<proteinExistence type="predicted"/>
<name>A0A3N5AXX2_9THEO</name>
<evidence type="ECO:0000313" key="2">
    <source>
        <dbReference type="EMBL" id="RPF49753.1"/>
    </source>
</evidence>
<dbReference type="InterPro" id="IPR010690">
    <property type="entry name" value="YqfD"/>
</dbReference>
<keyword evidence="1" id="KW-0812">Transmembrane</keyword>
<gene>
    <name evidence="2" type="ORF">EDD75_0573</name>
</gene>
<protein>
    <recommendedName>
        <fullName evidence="4">Stage IV sporulation protein</fullName>
    </recommendedName>
</protein>